<accession>A0ABW6W916</accession>
<dbReference type="SUPFAM" id="SSF48208">
    <property type="entry name" value="Six-hairpin glycosidases"/>
    <property type="match status" value="1"/>
</dbReference>
<keyword evidence="4" id="KW-0326">Glycosidase</keyword>
<comment type="caution">
    <text evidence="9">The sequence shown here is derived from an EMBL/GenBank/DDBJ whole genome shotgun (WGS) entry which is preliminary data.</text>
</comment>
<evidence type="ECO:0000313" key="9">
    <source>
        <dbReference type="EMBL" id="MFF5289807.1"/>
    </source>
</evidence>
<name>A0ABW6W916_9ACTN</name>
<dbReference type="InterPro" id="IPR008928">
    <property type="entry name" value="6-hairpin_glycosidase_sf"/>
</dbReference>
<evidence type="ECO:0000259" key="8">
    <source>
        <dbReference type="Pfam" id="PF02927"/>
    </source>
</evidence>
<dbReference type="InterPro" id="IPR014756">
    <property type="entry name" value="Ig_E-set"/>
</dbReference>
<reference evidence="9 10" key="1">
    <citation type="submission" date="2024-10" db="EMBL/GenBank/DDBJ databases">
        <title>The Natural Products Discovery Center: Release of the First 8490 Sequenced Strains for Exploring Actinobacteria Biosynthetic Diversity.</title>
        <authorList>
            <person name="Kalkreuter E."/>
            <person name="Kautsar S.A."/>
            <person name="Yang D."/>
            <person name="Bader C.D."/>
            <person name="Teijaro C.N."/>
            <person name="Fluegel L."/>
            <person name="Davis C.M."/>
            <person name="Simpson J.R."/>
            <person name="Lauterbach L."/>
            <person name="Steele A.D."/>
            <person name="Gui C."/>
            <person name="Meng S."/>
            <person name="Li G."/>
            <person name="Viehrig K."/>
            <person name="Ye F."/>
            <person name="Su P."/>
            <person name="Kiefer A.F."/>
            <person name="Nichols A."/>
            <person name="Cepeda A.J."/>
            <person name="Yan W."/>
            <person name="Fan B."/>
            <person name="Jiang Y."/>
            <person name="Adhikari A."/>
            <person name="Zheng C.-J."/>
            <person name="Schuster L."/>
            <person name="Cowan T.M."/>
            <person name="Smanski M.J."/>
            <person name="Chevrette M.G."/>
            <person name="De Carvalho L.P.S."/>
            <person name="Shen B."/>
        </authorList>
    </citation>
    <scope>NUCLEOTIDE SEQUENCE [LARGE SCALE GENOMIC DNA]</scope>
    <source>
        <strain evidence="9 10">NPDC000087</strain>
    </source>
</reference>
<dbReference type="SUPFAM" id="SSF81296">
    <property type="entry name" value="E set domains"/>
    <property type="match status" value="1"/>
</dbReference>
<keyword evidence="5" id="KW-0624">Polysaccharide degradation</keyword>
<keyword evidence="6" id="KW-0732">Signal</keyword>
<evidence type="ECO:0000256" key="4">
    <source>
        <dbReference type="ARBA" id="ARBA00023295"/>
    </source>
</evidence>
<dbReference type="Proteomes" id="UP001602245">
    <property type="component" value="Unassembled WGS sequence"/>
</dbReference>
<dbReference type="Gene3D" id="2.60.40.10">
    <property type="entry name" value="Immunoglobulins"/>
    <property type="match status" value="1"/>
</dbReference>
<keyword evidence="10" id="KW-1185">Reference proteome</keyword>
<feature type="chain" id="PRO_5045773476" evidence="6">
    <location>
        <begin position="30"/>
        <end position="615"/>
    </location>
</feature>
<dbReference type="PANTHER" id="PTHR22298">
    <property type="entry name" value="ENDO-1,4-BETA-GLUCANASE"/>
    <property type="match status" value="1"/>
</dbReference>
<dbReference type="Gene3D" id="1.50.10.10">
    <property type="match status" value="1"/>
</dbReference>
<proteinExistence type="inferred from homology"/>
<dbReference type="EMBL" id="JBIAZU010000002">
    <property type="protein sequence ID" value="MFF5289807.1"/>
    <property type="molecule type" value="Genomic_DNA"/>
</dbReference>
<dbReference type="Pfam" id="PF00759">
    <property type="entry name" value="Glyco_hydro_9"/>
    <property type="match status" value="1"/>
</dbReference>
<dbReference type="CDD" id="cd02850">
    <property type="entry name" value="E_set_Cellulase_N"/>
    <property type="match status" value="1"/>
</dbReference>
<sequence>MSATSGAFKMVMGLLLLSATGAAAPPAQAVVHGVIRVNQAGFAPGESKQAYLMTTAAAPGARFTVVDAAGRSVLSGRAATTSRGSWNAAYPAVYPIDLSGLDRPGTYRIRVQNLESPAFPVRPAADLYGDLVRDGVQFFHTQRDTAHRNDAAATVYATPHFVTEDVIGDADLTPIGGPVDVAGGWFDAGDYLKLTHTTAYGVITLLAAARAMGPATPAALRGEARHGLDWLDQAWDQRTGTLHLQVGIGSGNEAGTFTGDHDLWRLPAADDHDTDPADRYAASHRPVFDAAAPGRPISPNLAGRVSAAFALAAQQDAARDPRRARAELRAATSLYARADVASPPDPLVTALPNEFYPEDTWHDDMELGATEIALATQRLGLPGGRDYVRDAAGFARGYLAGETGDTFNLYDVSALAHADLVTAIRLTGGPHGLATGPDRLVADLRRQVRTGADRAATDIFHAGGVYTDFDVDSHTFGLIATVAMYRAASGDTTYASFATRQRDWLLGANAWGTSFMIGAGSTYPRCPQHQIANLTGHTLTGAVVNGPNDPGLFEDGLGDYLDEMVPCPADGSDRYAAFSGHGSRFVDDVRAWQTDEPALDMTGSAILGAALQSVR</sequence>
<evidence type="ECO:0000256" key="5">
    <source>
        <dbReference type="ARBA" id="ARBA00023326"/>
    </source>
</evidence>
<keyword evidence="3" id="KW-0119">Carbohydrate metabolism</keyword>
<dbReference type="InterPro" id="IPR004197">
    <property type="entry name" value="Cellulase_Ig-like"/>
</dbReference>
<dbReference type="Pfam" id="PF02927">
    <property type="entry name" value="CelD_N"/>
    <property type="match status" value="1"/>
</dbReference>
<dbReference type="InterPro" id="IPR013783">
    <property type="entry name" value="Ig-like_fold"/>
</dbReference>
<evidence type="ECO:0000256" key="2">
    <source>
        <dbReference type="ARBA" id="ARBA00022801"/>
    </source>
</evidence>
<dbReference type="RefSeq" id="WP_020518128.1">
    <property type="nucleotide sequence ID" value="NZ_JBIAZU010000002.1"/>
</dbReference>
<feature type="domain" description="Glycoside hydrolase family 9" evidence="7">
    <location>
        <begin position="128"/>
        <end position="603"/>
    </location>
</feature>
<evidence type="ECO:0000256" key="6">
    <source>
        <dbReference type="SAM" id="SignalP"/>
    </source>
</evidence>
<feature type="signal peptide" evidence="6">
    <location>
        <begin position="1"/>
        <end position="29"/>
    </location>
</feature>
<evidence type="ECO:0000259" key="7">
    <source>
        <dbReference type="Pfam" id="PF00759"/>
    </source>
</evidence>
<evidence type="ECO:0000256" key="1">
    <source>
        <dbReference type="ARBA" id="ARBA00007072"/>
    </source>
</evidence>
<evidence type="ECO:0000256" key="3">
    <source>
        <dbReference type="ARBA" id="ARBA00023277"/>
    </source>
</evidence>
<dbReference type="GO" id="GO:0016787">
    <property type="term" value="F:hydrolase activity"/>
    <property type="evidence" value="ECO:0007669"/>
    <property type="project" value="UniProtKB-KW"/>
</dbReference>
<organism evidence="9 10">
    <name type="scientific">Paractinoplanes globisporus</name>
    <dbReference type="NCBI Taxonomy" id="113565"/>
    <lineage>
        <taxon>Bacteria</taxon>
        <taxon>Bacillati</taxon>
        <taxon>Actinomycetota</taxon>
        <taxon>Actinomycetes</taxon>
        <taxon>Micromonosporales</taxon>
        <taxon>Micromonosporaceae</taxon>
        <taxon>Paractinoplanes</taxon>
    </lineage>
</organism>
<dbReference type="InterPro" id="IPR012341">
    <property type="entry name" value="6hp_glycosidase-like_sf"/>
</dbReference>
<dbReference type="InterPro" id="IPR001701">
    <property type="entry name" value="Glyco_hydro_9"/>
</dbReference>
<feature type="domain" description="Cellulase Ig-like" evidence="8">
    <location>
        <begin position="34"/>
        <end position="115"/>
    </location>
</feature>
<evidence type="ECO:0000313" key="10">
    <source>
        <dbReference type="Proteomes" id="UP001602245"/>
    </source>
</evidence>
<protein>
    <submittedName>
        <fullName evidence="9">Glycoside hydrolase family 9 protein</fullName>
    </submittedName>
</protein>
<gene>
    <name evidence="9" type="ORF">ACFY35_10225</name>
</gene>
<comment type="similarity">
    <text evidence="1">Belongs to the glycosyl hydrolase 9 (cellulase E) family.</text>
</comment>
<keyword evidence="2 9" id="KW-0378">Hydrolase</keyword>